<sequence>MPLSVFVVDAFTSVRCKGNPAAVVPLQAWLPEALMQAIASENDLSETAFFVRAACGAFDIRWFSPLKEVGFCGHATLASAFVIASQRLAPFPLRLRAAAVGELAVAMLADGSFEMRFPNQAPLLLEVVPQAVYDALSIAPQAVYANRQAYIAMYVDERQVRDVVPDLARMLALAPRDVAVTAPAAPAAPGSDHDFVSRYFWPANGGTEDPVTGSIHAALAPLWAQTLGKPQLTALQASARGGELGCRVEAQHVYVRGSAVQSRHGTIAS</sequence>
<comment type="caution">
    <text evidence="4">The sequence shown here is derived from an EMBL/GenBank/DDBJ whole genome shotgun (WGS) entry which is preliminary data.</text>
</comment>
<feature type="active site" evidence="3">
    <location>
        <position position="46"/>
    </location>
</feature>
<evidence type="ECO:0000256" key="3">
    <source>
        <dbReference type="PIRSR" id="PIRSR016184-1"/>
    </source>
</evidence>
<name>A0A2S6ZJM5_9XANT</name>
<evidence type="ECO:0000256" key="1">
    <source>
        <dbReference type="ARBA" id="ARBA00008270"/>
    </source>
</evidence>
<proteinExistence type="inferred from homology"/>
<evidence type="ECO:0000313" key="5">
    <source>
        <dbReference type="Proteomes" id="UP000239898"/>
    </source>
</evidence>
<protein>
    <submittedName>
        <fullName evidence="4">Phenazine biosynthesis protein PhzF</fullName>
    </submittedName>
</protein>
<comment type="similarity">
    <text evidence="1">Belongs to the PhzF family.</text>
</comment>
<accession>A0A2S6ZJM5</accession>
<dbReference type="Proteomes" id="UP000239898">
    <property type="component" value="Unassembled WGS sequence"/>
</dbReference>
<dbReference type="RefSeq" id="WP_128419199.1">
    <property type="nucleotide sequence ID" value="NZ_CP049017.1"/>
</dbReference>
<organism evidence="4 5">
    <name type="scientific">Xanthomonas theicola</name>
    <dbReference type="NCBI Taxonomy" id="56464"/>
    <lineage>
        <taxon>Bacteria</taxon>
        <taxon>Pseudomonadati</taxon>
        <taxon>Pseudomonadota</taxon>
        <taxon>Gammaproteobacteria</taxon>
        <taxon>Lysobacterales</taxon>
        <taxon>Lysobacteraceae</taxon>
        <taxon>Xanthomonas</taxon>
    </lineage>
</organism>
<evidence type="ECO:0000256" key="2">
    <source>
        <dbReference type="ARBA" id="ARBA00023235"/>
    </source>
</evidence>
<dbReference type="PANTHER" id="PTHR13774:SF17">
    <property type="entry name" value="PHENAZINE BIOSYNTHESIS-LIKE DOMAIN-CONTAINING PROTEIN"/>
    <property type="match status" value="1"/>
</dbReference>
<dbReference type="Gene3D" id="3.10.310.10">
    <property type="entry name" value="Diaminopimelate Epimerase, Chain A, domain 1"/>
    <property type="match status" value="2"/>
</dbReference>
<reference evidence="4 5" key="1">
    <citation type="submission" date="2016-08" db="EMBL/GenBank/DDBJ databases">
        <title>Evolution of the type three secretion system and type three effector repertoires in Xanthomonas.</title>
        <authorList>
            <person name="Merda D."/>
            <person name="Briand M."/>
            <person name="Bosis E."/>
            <person name="Rousseau C."/>
            <person name="Portier P."/>
            <person name="Jacques M.-A."/>
            <person name="Fischer-Le Saux M."/>
        </authorList>
    </citation>
    <scope>NUCLEOTIDE SEQUENCE [LARGE SCALE GENOMIC DNA]</scope>
    <source>
        <strain evidence="4 5">CFBP 4691</strain>
    </source>
</reference>
<keyword evidence="2" id="KW-0413">Isomerase</keyword>
<dbReference type="NCBIfam" id="TIGR00654">
    <property type="entry name" value="PhzF_family"/>
    <property type="match status" value="1"/>
</dbReference>
<dbReference type="InterPro" id="IPR003719">
    <property type="entry name" value="Phenazine_PhzF-like"/>
</dbReference>
<dbReference type="GO" id="GO:0005737">
    <property type="term" value="C:cytoplasm"/>
    <property type="evidence" value="ECO:0007669"/>
    <property type="project" value="TreeGrafter"/>
</dbReference>
<dbReference type="EMBL" id="MIGX01000009">
    <property type="protein sequence ID" value="PPT92464.1"/>
    <property type="molecule type" value="Genomic_DNA"/>
</dbReference>
<dbReference type="PANTHER" id="PTHR13774">
    <property type="entry name" value="PHENAZINE BIOSYNTHESIS PROTEIN"/>
    <property type="match status" value="1"/>
</dbReference>
<gene>
    <name evidence="4" type="ORF">XthCFBP4691_03770</name>
</gene>
<dbReference type="OrthoDB" id="9788221at2"/>
<dbReference type="AlphaFoldDB" id="A0A2S6ZJM5"/>
<keyword evidence="5" id="KW-1185">Reference proteome</keyword>
<dbReference type="SUPFAM" id="SSF54506">
    <property type="entry name" value="Diaminopimelate epimerase-like"/>
    <property type="match status" value="1"/>
</dbReference>
<dbReference type="GO" id="GO:0016853">
    <property type="term" value="F:isomerase activity"/>
    <property type="evidence" value="ECO:0007669"/>
    <property type="project" value="UniProtKB-KW"/>
</dbReference>
<dbReference type="PIRSF" id="PIRSF016184">
    <property type="entry name" value="PhzC_PhzF"/>
    <property type="match status" value="1"/>
</dbReference>
<evidence type="ECO:0000313" key="4">
    <source>
        <dbReference type="EMBL" id="PPT92464.1"/>
    </source>
</evidence>
<dbReference type="Pfam" id="PF02567">
    <property type="entry name" value="PhzC-PhzF"/>
    <property type="match status" value="1"/>
</dbReference>